<dbReference type="Proteomes" id="UP000285326">
    <property type="component" value="Unassembled WGS sequence"/>
</dbReference>
<feature type="region of interest" description="Disordered" evidence="2">
    <location>
        <begin position="569"/>
        <end position="603"/>
    </location>
</feature>
<feature type="coiled-coil region" evidence="1">
    <location>
        <begin position="721"/>
        <end position="762"/>
    </location>
</feature>
<protein>
    <recommendedName>
        <fullName evidence="3">Putative zinc-finger domain-containing protein</fullName>
    </recommendedName>
</protein>
<feature type="compositionally biased region" description="Acidic residues" evidence="2">
    <location>
        <begin position="534"/>
        <end position="552"/>
    </location>
</feature>
<evidence type="ECO:0000256" key="1">
    <source>
        <dbReference type="SAM" id="Coils"/>
    </source>
</evidence>
<feature type="compositionally biased region" description="Polar residues" evidence="2">
    <location>
        <begin position="631"/>
        <end position="646"/>
    </location>
</feature>
<reference evidence="4 5" key="1">
    <citation type="journal article" date="2018" name="BMC Genomics">
        <title>Comparative genome analyses reveal sequence features reflecting distinct modes of host-adaptation between dicot and monocot powdery mildew.</title>
        <authorList>
            <person name="Wu Y."/>
            <person name="Ma X."/>
            <person name="Pan Z."/>
            <person name="Kale S.D."/>
            <person name="Song Y."/>
            <person name="King H."/>
            <person name="Zhang Q."/>
            <person name="Presley C."/>
            <person name="Deng X."/>
            <person name="Wei C.I."/>
            <person name="Xiao S."/>
        </authorList>
    </citation>
    <scope>NUCLEOTIDE SEQUENCE [LARGE SCALE GENOMIC DNA]</scope>
    <source>
        <strain evidence="4">UMSG1</strain>
    </source>
</reference>
<name>A0A420ICZ0_9PEZI</name>
<feature type="region of interest" description="Disordered" evidence="2">
    <location>
        <begin position="899"/>
        <end position="969"/>
    </location>
</feature>
<comment type="caution">
    <text evidence="4">The sequence shown here is derived from an EMBL/GenBank/DDBJ whole genome shotgun (WGS) entry which is preliminary data.</text>
</comment>
<dbReference type="EMBL" id="MCBS01024840">
    <property type="protein sequence ID" value="RKF72399.1"/>
    <property type="molecule type" value="Genomic_DNA"/>
</dbReference>
<feature type="region of interest" description="Disordered" evidence="2">
    <location>
        <begin position="337"/>
        <end position="363"/>
    </location>
</feature>
<feature type="compositionally biased region" description="Basic and acidic residues" evidence="2">
    <location>
        <begin position="180"/>
        <end position="190"/>
    </location>
</feature>
<gene>
    <name evidence="4" type="ORF">GcM1_248135</name>
</gene>
<accession>A0A420ICZ0</accession>
<feature type="compositionally biased region" description="Polar residues" evidence="2">
    <location>
        <begin position="507"/>
        <end position="516"/>
    </location>
</feature>
<feature type="compositionally biased region" description="Polar residues" evidence="2">
    <location>
        <begin position="218"/>
        <end position="229"/>
    </location>
</feature>
<dbReference type="PANTHER" id="PTHR21563:SF3">
    <property type="entry name" value="ZINC FINGER C3H1 DOMAIN-CONTAINING PROTEIN"/>
    <property type="match status" value="1"/>
</dbReference>
<dbReference type="PANTHER" id="PTHR21563">
    <property type="entry name" value="ZINC FINGER C3H1 DOMAIN-CONTAINING PROTEIN"/>
    <property type="match status" value="1"/>
</dbReference>
<feature type="region of interest" description="Disordered" evidence="2">
    <location>
        <begin position="502"/>
        <end position="556"/>
    </location>
</feature>
<feature type="region of interest" description="Disordered" evidence="2">
    <location>
        <begin position="629"/>
        <end position="648"/>
    </location>
</feature>
<proteinExistence type="predicted"/>
<evidence type="ECO:0000313" key="4">
    <source>
        <dbReference type="EMBL" id="RKF72399.1"/>
    </source>
</evidence>
<feature type="compositionally biased region" description="Polar residues" evidence="2">
    <location>
        <begin position="569"/>
        <end position="583"/>
    </location>
</feature>
<feature type="compositionally biased region" description="Polar residues" evidence="2">
    <location>
        <begin position="236"/>
        <end position="248"/>
    </location>
</feature>
<organism evidence="4 5">
    <name type="scientific">Golovinomyces cichoracearum</name>
    <dbReference type="NCBI Taxonomy" id="62708"/>
    <lineage>
        <taxon>Eukaryota</taxon>
        <taxon>Fungi</taxon>
        <taxon>Dikarya</taxon>
        <taxon>Ascomycota</taxon>
        <taxon>Pezizomycotina</taxon>
        <taxon>Leotiomycetes</taxon>
        <taxon>Erysiphales</taxon>
        <taxon>Erysiphaceae</taxon>
        <taxon>Golovinomyces</taxon>
    </lineage>
</organism>
<sequence>MAEGPKHSARDTTNLSYFPQHQNQFARASNGAYTHKTAAPQFVSTNTAPGAQSLPTYQGWNFDSKLPYFSNPPNDQIHSRPQTYIHQNNTQLYQTETLPAYLPSDPPKNISQNASPESNDAKYNGVLASTFASANHAIHQHSGLNMREYPCNSLSNLHSIRDSYDDIKTKTCPELMQDSGSKHHNLERQQSDSYSPCASPAPFPQNSHNNHTDMHPTPENSSKKQVNPTSEEKKQYLSTKDIQPDHSANITHGKSIAECKKMAQGAILNLWPYGVRLETYLQEGFKKDLVENLFKDLETDELASIEPKHHSNQYQITPQYFTSTNDQRADEQKLQEQNMGIKDASKAPLETVSKTSQMAEKEKTLKSKMEALRKSREARASAKTVLRPQIDQAIEKQDHKDLNEINLNHNIPVSPVKPESVPNSNASIEEKAKPHLDSTADTTSVKTSDINKEIPDSEIKVAAQSKLQFATPAIPGLFLVTNPTNQTPKLSNENLLKQRKRPIASDFDNSTANNASFKRPFGHSRNEQRVVIDVSDDESEEDDVPMELESQVDQESATPALIKTPSFSQNLQLSSKPSGQKALSSPPYAGTHLSSTSLPQPLSAPSILKQKQREIQLMKKKIAAAEAQLKAKSTTSSVGTPQQSDSGFLETKDNLCTFEDSSINTEAPQTKSETNNVLAEQKRSLSIGPENLEEVPRALPKDKKLRFRKIVDELPLIDSEVQQGKSRLEQLRNEIAKVEAGLKRSMEERKKMAIELERLDQEPNCSESNVITTQAEDSSDTKLTEIQHEVDLPQPELPIENGNIRLENPSSFEQSKSYPALNNVTLTTSLVINKQTDNSNKNRVMVDDKNPPQHDYNIEGTKAANQELKDALKVAIIAEAEMIRDAEMHEKEIKKHLKIECSNKGSDPAEGSMEEGELSSDYTPEFTVLEGPEGESDNYEPPDATIPDQTSPEVSPPSSPVSPKSVDQVKDDQIQNINRKYPPNDTENVFKHDLAKQNDAVVLPSSVDNPIAISHMSDGFTPYTSALKIFRAYRFHPNFKNEVSGGLRSKTYSHKIDEKKEFCRFEIAGGICNDSACDLQHFKSITLPDDGIMAALGCPDEFTGDRRDKFVAGLREVLLDLRLRKINDFDTIASEIIAHRAKFLGDDSKVLALEDITI</sequence>
<evidence type="ECO:0000256" key="2">
    <source>
        <dbReference type="SAM" id="MobiDB-lite"/>
    </source>
</evidence>
<feature type="domain" description="Putative zinc-finger" evidence="3">
    <location>
        <begin position="1062"/>
        <end position="1083"/>
    </location>
</feature>
<dbReference type="Pfam" id="PF10650">
    <property type="entry name" value="zf-C3H1"/>
    <property type="match status" value="1"/>
</dbReference>
<dbReference type="InterPro" id="IPR039278">
    <property type="entry name" value="Red1"/>
</dbReference>
<dbReference type="AlphaFoldDB" id="A0A420ICZ0"/>
<dbReference type="GO" id="GO:0005634">
    <property type="term" value="C:nucleus"/>
    <property type="evidence" value="ECO:0007669"/>
    <property type="project" value="TreeGrafter"/>
</dbReference>
<evidence type="ECO:0000259" key="3">
    <source>
        <dbReference type="Pfam" id="PF10650"/>
    </source>
</evidence>
<keyword evidence="1" id="KW-0175">Coiled coil</keyword>
<evidence type="ECO:0000313" key="5">
    <source>
        <dbReference type="Proteomes" id="UP000285326"/>
    </source>
</evidence>
<feature type="region of interest" description="Disordered" evidence="2">
    <location>
        <begin position="174"/>
        <end position="248"/>
    </location>
</feature>
<dbReference type="GO" id="GO:0000178">
    <property type="term" value="C:exosome (RNase complex)"/>
    <property type="evidence" value="ECO:0007669"/>
    <property type="project" value="TreeGrafter"/>
</dbReference>
<dbReference type="InterPro" id="IPR019607">
    <property type="entry name" value="Putative_zinc-finger_domain"/>
</dbReference>